<feature type="domain" description="Major facilitator superfamily (MFS) profile" evidence="10">
    <location>
        <begin position="69"/>
        <end position="511"/>
    </location>
</feature>
<keyword evidence="6 9" id="KW-0472">Membrane</keyword>
<evidence type="ECO:0000256" key="5">
    <source>
        <dbReference type="ARBA" id="ARBA00022989"/>
    </source>
</evidence>
<dbReference type="SUPFAM" id="SSF103473">
    <property type="entry name" value="MFS general substrate transporter"/>
    <property type="match status" value="1"/>
</dbReference>
<dbReference type="FunFam" id="1.20.1250.20:FF:000078">
    <property type="entry name" value="MFS maltose transporter, putative"/>
    <property type="match status" value="1"/>
</dbReference>
<evidence type="ECO:0000313" key="12">
    <source>
        <dbReference type="Proteomes" id="UP001265746"/>
    </source>
</evidence>
<feature type="transmembrane region" description="Helical" evidence="9">
    <location>
        <begin position="460"/>
        <end position="477"/>
    </location>
</feature>
<evidence type="ECO:0000259" key="10">
    <source>
        <dbReference type="PROSITE" id="PS50850"/>
    </source>
</evidence>
<dbReference type="PROSITE" id="PS00216">
    <property type="entry name" value="SUGAR_TRANSPORT_1"/>
    <property type="match status" value="1"/>
</dbReference>
<proteinExistence type="inferred from homology"/>
<sequence>MSPQDNLEPSKESSQTEHVDIQDLKEKNVRNSDVLVNADLMHDAFDGENREHEMGTWEAVKTYPWACFWAFIMCFTIVMESFDMFLNGNFVALPAFKEKYGVHVAGALEKSIETKWQSSLFQAGQCGAFVGVFLAGPITNRIGYRWTTLLALVLMNATIFISFFANSLEVLVIGQAFEGVPWGFFIANSPAYASEIVPLSLRGACTATLQMSWSIGSIIVGGATYALNQRNDEWSWRIPLALQWIFPLPLMFIIWFAPESPYWLVRHGKKDQALRSLERLGRKSKVNAQNELAMIERTVEIESKMGGAPSLVDLVKGTDLRRTIITCLIYTSQNFAGNLIANQATFFFEQAGMSTNFSFQLGLINSCLQFVANIGSWFVTAWFGRRTIYLWGTATNITFLFILGICASIAQNNATNYAQAVFGIFISFVYAGTLGPISYSIIAETSSVRLRALSTGVGRAAYYVTEIPMIYLASQLLNPTGWNVAGKCGFVWGGTACVCWVMAYFFLPELKDRSYRELDILFNRKVPARKFKSTVIDVHENE</sequence>
<evidence type="ECO:0000256" key="3">
    <source>
        <dbReference type="ARBA" id="ARBA00022448"/>
    </source>
</evidence>
<dbReference type="Gene3D" id="1.20.1250.20">
    <property type="entry name" value="MFS general substrate transporter like domains"/>
    <property type="match status" value="1"/>
</dbReference>
<feature type="transmembrane region" description="Helical" evidence="9">
    <location>
        <begin position="240"/>
        <end position="257"/>
    </location>
</feature>
<evidence type="ECO:0000256" key="9">
    <source>
        <dbReference type="SAM" id="Phobius"/>
    </source>
</evidence>
<accession>A0AAD9S455</accession>
<comment type="similarity">
    <text evidence="2 7">Belongs to the major facilitator superfamily. Sugar transporter (TC 2.A.1.1) family.</text>
</comment>
<organism evidence="11 12">
    <name type="scientific">Phomopsis amygdali</name>
    <name type="common">Fusicoccum amygdali</name>
    <dbReference type="NCBI Taxonomy" id="1214568"/>
    <lineage>
        <taxon>Eukaryota</taxon>
        <taxon>Fungi</taxon>
        <taxon>Dikarya</taxon>
        <taxon>Ascomycota</taxon>
        <taxon>Pezizomycotina</taxon>
        <taxon>Sordariomycetes</taxon>
        <taxon>Sordariomycetidae</taxon>
        <taxon>Diaporthales</taxon>
        <taxon>Diaporthaceae</taxon>
        <taxon>Diaporthe</taxon>
    </lineage>
</organism>
<dbReference type="PROSITE" id="PS00217">
    <property type="entry name" value="SUGAR_TRANSPORT_2"/>
    <property type="match status" value="1"/>
</dbReference>
<dbReference type="InterPro" id="IPR020846">
    <property type="entry name" value="MFS_dom"/>
</dbReference>
<name>A0AAD9S455_PHOAM</name>
<gene>
    <name evidence="11" type="ORF">N8I77_012071</name>
</gene>
<evidence type="ECO:0000256" key="7">
    <source>
        <dbReference type="RuleBase" id="RU003346"/>
    </source>
</evidence>
<evidence type="ECO:0000256" key="1">
    <source>
        <dbReference type="ARBA" id="ARBA00004141"/>
    </source>
</evidence>
<reference evidence="11" key="1">
    <citation type="submission" date="2023-06" db="EMBL/GenBank/DDBJ databases">
        <authorList>
            <person name="Noh H."/>
        </authorList>
    </citation>
    <scope>NUCLEOTIDE SEQUENCE</scope>
    <source>
        <strain evidence="11">DUCC20226</strain>
    </source>
</reference>
<feature type="region of interest" description="Disordered" evidence="8">
    <location>
        <begin position="1"/>
        <end position="20"/>
    </location>
</feature>
<dbReference type="InterPro" id="IPR036259">
    <property type="entry name" value="MFS_trans_sf"/>
</dbReference>
<keyword evidence="4 9" id="KW-0812">Transmembrane</keyword>
<feature type="transmembrane region" description="Helical" evidence="9">
    <location>
        <begin position="390"/>
        <end position="411"/>
    </location>
</feature>
<dbReference type="NCBIfam" id="TIGR00879">
    <property type="entry name" value="SP"/>
    <property type="match status" value="1"/>
</dbReference>
<dbReference type="AlphaFoldDB" id="A0AAD9S455"/>
<dbReference type="Pfam" id="PF00083">
    <property type="entry name" value="Sugar_tr"/>
    <property type="match status" value="1"/>
</dbReference>
<dbReference type="GO" id="GO:0016020">
    <property type="term" value="C:membrane"/>
    <property type="evidence" value="ECO:0007669"/>
    <property type="project" value="UniProtKB-SubCell"/>
</dbReference>
<keyword evidence="12" id="KW-1185">Reference proteome</keyword>
<dbReference type="InterPro" id="IPR005828">
    <property type="entry name" value="MFS_sugar_transport-like"/>
</dbReference>
<dbReference type="InterPro" id="IPR005829">
    <property type="entry name" value="Sugar_transporter_CS"/>
</dbReference>
<comment type="caution">
    <text evidence="11">The sequence shown here is derived from an EMBL/GenBank/DDBJ whole genome shotgun (WGS) entry which is preliminary data.</text>
</comment>
<evidence type="ECO:0000256" key="6">
    <source>
        <dbReference type="ARBA" id="ARBA00023136"/>
    </source>
</evidence>
<comment type="subcellular location">
    <subcellularLocation>
        <location evidence="1">Membrane</location>
        <topology evidence="1">Multi-pass membrane protein</topology>
    </subcellularLocation>
</comment>
<dbReference type="Proteomes" id="UP001265746">
    <property type="component" value="Unassembled WGS sequence"/>
</dbReference>
<protein>
    <recommendedName>
        <fullName evidence="10">Major facilitator superfamily (MFS) profile domain-containing protein</fullName>
    </recommendedName>
</protein>
<feature type="compositionally biased region" description="Basic and acidic residues" evidence="8">
    <location>
        <begin position="8"/>
        <end position="20"/>
    </location>
</feature>
<evidence type="ECO:0000313" key="11">
    <source>
        <dbReference type="EMBL" id="KAK2598676.1"/>
    </source>
</evidence>
<evidence type="ECO:0000256" key="2">
    <source>
        <dbReference type="ARBA" id="ARBA00010992"/>
    </source>
</evidence>
<evidence type="ECO:0000256" key="8">
    <source>
        <dbReference type="SAM" id="MobiDB-lite"/>
    </source>
</evidence>
<dbReference type="GO" id="GO:0005351">
    <property type="term" value="F:carbohydrate:proton symporter activity"/>
    <property type="evidence" value="ECO:0007669"/>
    <property type="project" value="TreeGrafter"/>
</dbReference>
<dbReference type="InterPro" id="IPR050360">
    <property type="entry name" value="MFS_Sugar_Transporters"/>
</dbReference>
<dbReference type="PROSITE" id="PS50850">
    <property type="entry name" value="MFS"/>
    <property type="match status" value="1"/>
</dbReference>
<feature type="transmembrane region" description="Helical" evidence="9">
    <location>
        <begin position="489"/>
        <end position="507"/>
    </location>
</feature>
<dbReference type="PANTHER" id="PTHR48022:SF57">
    <property type="entry name" value="MALTOSE TRANSPORTER, PUTATIVE (AFU_ORTHOLOGUE AFUA_4G00150)-RELATED"/>
    <property type="match status" value="1"/>
</dbReference>
<feature type="transmembrane region" description="Helical" evidence="9">
    <location>
        <begin position="62"/>
        <end position="79"/>
    </location>
</feature>
<dbReference type="PANTHER" id="PTHR48022">
    <property type="entry name" value="PLASTIDIC GLUCOSE TRANSPORTER 4"/>
    <property type="match status" value="1"/>
</dbReference>
<keyword evidence="3 7" id="KW-0813">Transport</keyword>
<feature type="transmembrane region" description="Helical" evidence="9">
    <location>
        <begin position="146"/>
        <end position="165"/>
    </location>
</feature>
<dbReference type="InterPro" id="IPR003663">
    <property type="entry name" value="Sugar/inositol_transpt"/>
</dbReference>
<feature type="transmembrane region" description="Helical" evidence="9">
    <location>
        <begin position="211"/>
        <end position="228"/>
    </location>
</feature>
<dbReference type="EMBL" id="JAUJFL010000008">
    <property type="protein sequence ID" value="KAK2598676.1"/>
    <property type="molecule type" value="Genomic_DNA"/>
</dbReference>
<feature type="transmembrane region" description="Helical" evidence="9">
    <location>
        <begin position="417"/>
        <end position="439"/>
    </location>
</feature>
<keyword evidence="5 9" id="KW-1133">Transmembrane helix</keyword>
<feature type="transmembrane region" description="Helical" evidence="9">
    <location>
        <begin position="363"/>
        <end position="383"/>
    </location>
</feature>
<evidence type="ECO:0000256" key="4">
    <source>
        <dbReference type="ARBA" id="ARBA00022692"/>
    </source>
</evidence>